<keyword evidence="1" id="KW-0732">Signal</keyword>
<evidence type="ECO:0000313" key="4">
    <source>
        <dbReference type="Proteomes" id="UP000038040"/>
    </source>
</evidence>
<protein>
    <submittedName>
        <fullName evidence="6">ShKT domain-containing protein</fullName>
    </submittedName>
</protein>
<reference evidence="3 5" key="2">
    <citation type="submission" date="2018-11" db="EMBL/GenBank/DDBJ databases">
        <authorList>
            <consortium name="Pathogen Informatics"/>
        </authorList>
    </citation>
    <scope>NUCLEOTIDE SEQUENCE [LARGE SCALE GENOMIC DNA]</scope>
</reference>
<dbReference type="EMBL" id="UYYG01000413">
    <property type="protein sequence ID" value="VDN54238.1"/>
    <property type="molecule type" value="Genomic_DNA"/>
</dbReference>
<organism evidence="4 6">
    <name type="scientific">Dracunculus medinensis</name>
    <name type="common">Guinea worm</name>
    <dbReference type="NCBI Taxonomy" id="318479"/>
    <lineage>
        <taxon>Eukaryota</taxon>
        <taxon>Metazoa</taxon>
        <taxon>Ecdysozoa</taxon>
        <taxon>Nematoda</taxon>
        <taxon>Chromadorea</taxon>
        <taxon>Rhabditida</taxon>
        <taxon>Spirurina</taxon>
        <taxon>Dracunculoidea</taxon>
        <taxon>Dracunculidae</taxon>
        <taxon>Dracunculus</taxon>
    </lineage>
</organism>
<dbReference type="Pfam" id="PF01549">
    <property type="entry name" value="ShK"/>
    <property type="match status" value="2"/>
</dbReference>
<keyword evidence="5" id="KW-1185">Reference proteome</keyword>
<evidence type="ECO:0000313" key="5">
    <source>
        <dbReference type="Proteomes" id="UP000274756"/>
    </source>
</evidence>
<accession>A0A0N4URY0</accession>
<dbReference type="WBParaSite" id="DME_0001081201-mRNA-1">
    <property type="protein sequence ID" value="DME_0001081201-mRNA-1"/>
    <property type="gene ID" value="DME_0001081201"/>
</dbReference>
<feature type="chain" id="PRO_5041041720" evidence="1">
    <location>
        <begin position="18"/>
        <end position="196"/>
    </location>
</feature>
<evidence type="ECO:0000313" key="3">
    <source>
        <dbReference type="EMBL" id="VDN54238.1"/>
    </source>
</evidence>
<reference evidence="6" key="1">
    <citation type="submission" date="2017-02" db="UniProtKB">
        <authorList>
            <consortium name="WormBaseParasite"/>
        </authorList>
    </citation>
    <scope>IDENTIFICATION</scope>
</reference>
<feature type="signal peptide" evidence="1">
    <location>
        <begin position="1"/>
        <end position="17"/>
    </location>
</feature>
<proteinExistence type="predicted"/>
<dbReference type="AlphaFoldDB" id="A0A0N4URY0"/>
<dbReference type="Proteomes" id="UP000274756">
    <property type="component" value="Unassembled WGS sequence"/>
</dbReference>
<evidence type="ECO:0000256" key="1">
    <source>
        <dbReference type="SAM" id="SignalP"/>
    </source>
</evidence>
<evidence type="ECO:0000313" key="6">
    <source>
        <dbReference type="WBParaSite" id="DME_0001081201-mRNA-1"/>
    </source>
</evidence>
<name>A0A0N4URY0_DRAME</name>
<feature type="domain" description="ShKT" evidence="2">
    <location>
        <begin position="78"/>
        <end position="99"/>
    </location>
</feature>
<dbReference type="PANTHER" id="PTHR21724:SF0">
    <property type="entry name" value="SHKT DOMAIN-CONTAINING PROTEIN"/>
    <property type="match status" value="1"/>
</dbReference>
<gene>
    <name evidence="3" type="ORF">DME_LOCUS4211</name>
</gene>
<sequence>MLLYSFFFISLITGVKSGDNPIAECNKAVGAFQRPTVEPGLCAHIDLPACAAIFPYTDAAVAIASHANPGASYLIPDQCTQPPLKAFAEKNCPSRCAFCCKAKQFNCANDPSAGSLCDTFTLEMCRNPALRTIALTSCPMKCGLCDQPGAGGICPNTLDDAVCTALAPVICLDDKAKNSCQKTCGLRTCLGKFNTT</sequence>
<feature type="domain" description="ShKT" evidence="2">
    <location>
        <begin position="106"/>
        <end position="145"/>
    </location>
</feature>
<dbReference type="PANTHER" id="PTHR21724">
    <property type="entry name" value="SHKT DOMAIN-CONTAINING PROTEIN"/>
    <property type="match status" value="1"/>
</dbReference>
<dbReference type="Proteomes" id="UP000038040">
    <property type="component" value="Unplaced"/>
</dbReference>
<evidence type="ECO:0000259" key="2">
    <source>
        <dbReference type="Pfam" id="PF01549"/>
    </source>
</evidence>
<dbReference type="InterPro" id="IPR003582">
    <property type="entry name" value="ShKT_dom"/>
</dbReference>